<comment type="caution">
    <text evidence="2">The sequence shown here is derived from an EMBL/GenBank/DDBJ whole genome shotgun (WGS) entry which is preliminary data.</text>
</comment>
<evidence type="ECO:0008006" key="4">
    <source>
        <dbReference type="Google" id="ProtNLM"/>
    </source>
</evidence>
<dbReference type="AlphaFoldDB" id="A0A834J0I6"/>
<dbReference type="EMBL" id="JAACXV010000002">
    <property type="protein sequence ID" value="KAF7287933.1"/>
    <property type="molecule type" value="Genomic_DNA"/>
</dbReference>
<keyword evidence="1" id="KW-0732">Signal</keyword>
<keyword evidence="3" id="KW-1185">Reference proteome</keyword>
<evidence type="ECO:0000313" key="2">
    <source>
        <dbReference type="EMBL" id="KAF7287933.1"/>
    </source>
</evidence>
<feature type="signal peptide" evidence="1">
    <location>
        <begin position="1"/>
        <end position="25"/>
    </location>
</feature>
<evidence type="ECO:0000256" key="1">
    <source>
        <dbReference type="SAM" id="SignalP"/>
    </source>
</evidence>
<gene>
    <name evidence="2" type="ORF">GWI33_000275</name>
</gene>
<sequence length="111" mass="12446">MGLVMVNAMDKIVLFLIITAVATQALQIAGIVDTPISSVDIKLNEPVSGNQIIQQNINDLNKEMEATTERSQFIDALFNVSIDFLTNMGDMFRGRLHHNWLPMKLPKPYLC</sequence>
<dbReference type="Proteomes" id="UP000625711">
    <property type="component" value="Unassembled WGS sequence"/>
</dbReference>
<evidence type="ECO:0000313" key="3">
    <source>
        <dbReference type="Proteomes" id="UP000625711"/>
    </source>
</evidence>
<proteinExistence type="predicted"/>
<dbReference type="OrthoDB" id="6621265at2759"/>
<protein>
    <recommendedName>
        <fullName evidence="4">Secreted protein</fullName>
    </recommendedName>
</protein>
<organism evidence="2 3">
    <name type="scientific">Rhynchophorus ferrugineus</name>
    <name type="common">Red palm weevil</name>
    <name type="synonym">Curculio ferrugineus</name>
    <dbReference type="NCBI Taxonomy" id="354439"/>
    <lineage>
        <taxon>Eukaryota</taxon>
        <taxon>Metazoa</taxon>
        <taxon>Ecdysozoa</taxon>
        <taxon>Arthropoda</taxon>
        <taxon>Hexapoda</taxon>
        <taxon>Insecta</taxon>
        <taxon>Pterygota</taxon>
        <taxon>Neoptera</taxon>
        <taxon>Endopterygota</taxon>
        <taxon>Coleoptera</taxon>
        <taxon>Polyphaga</taxon>
        <taxon>Cucujiformia</taxon>
        <taxon>Curculionidae</taxon>
        <taxon>Dryophthorinae</taxon>
        <taxon>Rhynchophorus</taxon>
    </lineage>
</organism>
<feature type="chain" id="PRO_5033041645" description="Secreted protein" evidence="1">
    <location>
        <begin position="26"/>
        <end position="111"/>
    </location>
</feature>
<name>A0A834J0I6_RHYFE</name>
<accession>A0A834J0I6</accession>
<reference evidence="2" key="1">
    <citation type="submission" date="2020-08" db="EMBL/GenBank/DDBJ databases">
        <title>Genome sequencing and assembly of the red palm weevil Rhynchophorus ferrugineus.</title>
        <authorList>
            <person name="Dias G.B."/>
            <person name="Bergman C.M."/>
            <person name="Manee M."/>
        </authorList>
    </citation>
    <scope>NUCLEOTIDE SEQUENCE</scope>
    <source>
        <strain evidence="2">AA-2017</strain>
        <tissue evidence="2">Whole larva</tissue>
    </source>
</reference>